<gene>
    <name evidence="11" type="primary">RAD4</name>
    <name evidence="11" type="ORF">SPAR_E02360</name>
</gene>
<dbReference type="Gene3D" id="3.30.70.2460">
    <property type="entry name" value="Rad4, beta-hairpin domain BHD3"/>
    <property type="match status" value="1"/>
</dbReference>
<dbReference type="Gene3D" id="2.20.20.110">
    <property type="entry name" value="Rad4, beta-hairpin domain BHD1"/>
    <property type="match status" value="1"/>
</dbReference>
<reference evidence="11" key="4">
    <citation type="submission" date="2025-08" db="UniProtKB">
        <authorList>
            <consortium name="RefSeq"/>
        </authorList>
    </citation>
    <scope>IDENTIFICATION</scope>
    <source>
        <strain evidence="11">CBS432</strain>
    </source>
</reference>
<feature type="region of interest" description="Disordered" evidence="7">
    <location>
        <begin position="71"/>
        <end position="97"/>
    </location>
</feature>
<dbReference type="NCBIfam" id="TIGR00605">
    <property type="entry name" value="rad4"/>
    <property type="match status" value="1"/>
</dbReference>
<reference evidence="11" key="3">
    <citation type="submission" date="2025-07" db="EMBL/GenBank/DDBJ databases">
        <authorList>
            <consortium name="NCBI Genome Project"/>
        </authorList>
    </citation>
    <scope>NUCLEOTIDE SEQUENCE</scope>
    <source>
        <strain evidence="11">CBS432</strain>
    </source>
</reference>
<accession>A0A8B8UQE2</accession>
<dbReference type="KEGG" id="spao:SPAR_E02360"/>
<proteinExistence type="inferred from homology"/>
<feature type="region of interest" description="Disordered" evidence="7">
    <location>
        <begin position="673"/>
        <end position="742"/>
    </location>
</feature>
<dbReference type="PANTHER" id="PTHR12135:SF0">
    <property type="entry name" value="DNA REPAIR PROTEIN COMPLEMENTING XP-C CELLS"/>
    <property type="match status" value="1"/>
</dbReference>
<feature type="domain" description="Rad4 beta-hairpin" evidence="9">
    <location>
        <begin position="490"/>
        <end position="543"/>
    </location>
</feature>
<evidence type="ECO:0000313" key="11">
    <source>
        <dbReference type="RefSeq" id="XP_033765979.1"/>
    </source>
</evidence>
<dbReference type="SMART" id="SM01032">
    <property type="entry name" value="BHD_3"/>
    <property type="match status" value="1"/>
</dbReference>
<dbReference type="GO" id="GO:0006298">
    <property type="term" value="P:mismatch repair"/>
    <property type="evidence" value="ECO:0007669"/>
    <property type="project" value="TreeGrafter"/>
</dbReference>
<dbReference type="InterPro" id="IPR018026">
    <property type="entry name" value="DNA_repair_Rad4-like"/>
</dbReference>
<keyword evidence="5" id="KW-0234">DNA repair</keyword>
<dbReference type="Gene3D" id="3.30.60.290">
    <property type="entry name" value="Rad4, beta-hairpin domain BHD2"/>
    <property type="match status" value="1"/>
</dbReference>
<dbReference type="InterPro" id="IPR018328">
    <property type="entry name" value="Rad4_beta-hairpin_dom3"/>
</dbReference>
<dbReference type="GeneID" id="54630221"/>
<dbReference type="FunFam" id="3.90.260.10:FF:000011">
    <property type="entry name" value="DNA repair protein RAD4"/>
    <property type="match status" value="1"/>
</dbReference>
<dbReference type="RefSeq" id="XP_033765979.1">
    <property type="nucleotide sequence ID" value="XM_033910088.1"/>
</dbReference>
<evidence type="ECO:0000256" key="4">
    <source>
        <dbReference type="ARBA" id="ARBA00023125"/>
    </source>
</evidence>
<organism evidence="11">
    <name type="scientific">Saccharomyces paradoxus</name>
    <name type="common">Yeast</name>
    <name type="synonym">Saccharomyces douglasii</name>
    <dbReference type="NCBI Taxonomy" id="27291"/>
    <lineage>
        <taxon>Eukaryota</taxon>
        <taxon>Fungi</taxon>
        <taxon>Dikarya</taxon>
        <taxon>Ascomycota</taxon>
        <taxon>Saccharomycotina</taxon>
        <taxon>Saccharomycetes</taxon>
        <taxon>Saccharomycetales</taxon>
        <taxon>Saccharomycetaceae</taxon>
        <taxon>Saccharomyces</taxon>
    </lineage>
</organism>
<evidence type="ECO:0000256" key="3">
    <source>
        <dbReference type="ARBA" id="ARBA00022763"/>
    </source>
</evidence>
<dbReference type="InterPro" id="IPR038765">
    <property type="entry name" value="Papain-like_cys_pep_sf"/>
</dbReference>
<comment type="subcellular location">
    <subcellularLocation>
        <location evidence="1">Nucleus</location>
    </subcellularLocation>
</comment>
<evidence type="ECO:0000256" key="1">
    <source>
        <dbReference type="ARBA" id="ARBA00004123"/>
    </source>
</evidence>
<name>A0A8B8UQE2_SACPA</name>
<dbReference type="VEuPathDB" id="FungiDB:SPAR_E02360"/>
<keyword evidence="3" id="KW-0227">DNA damage</keyword>
<feature type="compositionally biased region" description="Basic and acidic residues" evidence="7">
    <location>
        <begin position="673"/>
        <end position="693"/>
    </location>
</feature>
<evidence type="ECO:0000256" key="6">
    <source>
        <dbReference type="ARBA" id="ARBA00023242"/>
    </source>
</evidence>
<dbReference type="PANTHER" id="PTHR12135">
    <property type="entry name" value="DNA REPAIR PROTEIN XP-C / RAD4"/>
    <property type="match status" value="1"/>
</dbReference>
<dbReference type="CDD" id="cd21393">
    <property type="entry name" value="sm_acid_XPC-like"/>
    <property type="match status" value="1"/>
</dbReference>
<dbReference type="GO" id="GO:0071942">
    <property type="term" value="C:XPC complex"/>
    <property type="evidence" value="ECO:0007669"/>
    <property type="project" value="TreeGrafter"/>
</dbReference>
<evidence type="ECO:0000256" key="7">
    <source>
        <dbReference type="SAM" id="MobiDB-lite"/>
    </source>
</evidence>
<dbReference type="GO" id="GO:0003697">
    <property type="term" value="F:single-stranded DNA binding"/>
    <property type="evidence" value="ECO:0007669"/>
    <property type="project" value="TreeGrafter"/>
</dbReference>
<comment type="similarity">
    <text evidence="2">Belongs to the XPC family.</text>
</comment>
<dbReference type="Pfam" id="PF03835">
    <property type="entry name" value="Rad4"/>
    <property type="match status" value="1"/>
</dbReference>
<dbReference type="Gene3D" id="3.90.260.10">
    <property type="entry name" value="Transglutaminase-like"/>
    <property type="match status" value="1"/>
</dbReference>
<reference evidence="11" key="2">
    <citation type="submission" date="2020-01" db="EMBL/GenBank/DDBJ databases">
        <title>Population-level Yeast Reference Genomes.</title>
        <authorList>
            <person name="Yue J.-X."/>
        </authorList>
    </citation>
    <scope>NUCLEOTIDE SEQUENCE</scope>
    <source>
        <strain evidence="11">CBS432</strain>
    </source>
</reference>
<evidence type="ECO:0000259" key="9">
    <source>
        <dbReference type="SMART" id="SM01031"/>
    </source>
</evidence>
<dbReference type="InterPro" id="IPR004583">
    <property type="entry name" value="DNA_repair_Rad4"/>
</dbReference>
<dbReference type="InterPro" id="IPR042488">
    <property type="entry name" value="Rad4_BHD3_sf"/>
</dbReference>
<feature type="region of interest" description="Disordered" evidence="7">
    <location>
        <begin position="21"/>
        <end position="51"/>
    </location>
</feature>
<feature type="domain" description="Rad4 beta-hairpin" evidence="10">
    <location>
        <begin position="551"/>
        <end position="626"/>
    </location>
</feature>
<protein>
    <submittedName>
        <fullName evidence="11">Rad4p</fullName>
    </submittedName>
</protein>
<dbReference type="SMART" id="SM01030">
    <property type="entry name" value="BHD_1"/>
    <property type="match status" value="1"/>
</dbReference>
<dbReference type="InterPro" id="IPR018327">
    <property type="entry name" value="BHD_2"/>
</dbReference>
<dbReference type="OrthoDB" id="300780at2759"/>
<reference evidence="11" key="1">
    <citation type="journal article" date="2017" name="Nat. Genet.">
        <title>Contrasting evolutionary genome dynamics between domesticated and wild yeasts.</title>
        <authorList>
            <person name="Yue J.X."/>
            <person name="Li J."/>
            <person name="Aigrain L."/>
            <person name="Hallin J."/>
            <person name="Persson K."/>
            <person name="Oliver K."/>
            <person name="Bergstrom A."/>
            <person name="Coupland P."/>
            <person name="Warringer J."/>
            <person name="Lagomarsino M.C."/>
            <person name="Fischer G."/>
            <person name="Durbin R."/>
            <person name="Liti G."/>
        </authorList>
    </citation>
    <scope>NUCLEOTIDE SEQUENCE</scope>
    <source>
        <strain evidence="11">CBS432</strain>
    </source>
</reference>
<sequence length="756" mass="86906">MNEDLPKEYFELIRKALNEKETEKTPLNRRRRVRRKNQPLPDAKKKFKTGLNELPRKSVVSVNLDSSDDGVITVPSSDSVEEIQSSEEDYNSEDFEDVTDGNEVAGVEDISVELKPSSKSSSGARRASRNVCSNEERKRRKYFHMLCLVCLMVHGFIRNEWINSKRLSRKLSSLVPGKVFELLHPQRDEELPLRSTRKLLDGLKKCMELWQKHWKITKKYDNMGLYMRTWKEIETSGKNKKNLKTFKRSDFLRAVSKGHGDSDISVQGFVAMLRACNVNARLVMSCQPPDFTNMKIDTSLSCNPAYEDMVKYPIYWCEVWDKFSKKWITVDPVNLKTIEQVRLHSKLAPKGVACCERNMLRYVIAYDRKYGCRDVTRRYAQWMNSKVRKRRITKDDFGEEWFKKVITTLHHRKRTKIDDYEDQYFFQRDESEGIPDSVQDLKNHPYYVLEQDIKQTQIVKPGCKECGYLKMHGKVGKVLKVYAKRDIADLKSARQWYMNGRILKTGSRCKKVIKRTVGRFRGDAEKEDERLYSLEDTELYIPPLASANGEITKNTFGNIEVFAPTMIPGNCCLVESPVAIKAARFLGVEFAPAVTSFKFERGSTVKPVISGIVVAKWLREAIEAAIDGIEFVQEDDNRKEHLLDALESWNTLLLKLRIRSKLNSTYGKIAEEEPNVTKERGDGIGNNRDKSEDFMGGGFLPGTANQEARPYSELSEPEDNLENVPIGGEEESATDEDVGGDYSDFMKELEMSEGTD</sequence>
<dbReference type="InterPro" id="IPR036985">
    <property type="entry name" value="Transglutaminase-like_sf"/>
</dbReference>
<dbReference type="GO" id="GO:0003684">
    <property type="term" value="F:damaged DNA binding"/>
    <property type="evidence" value="ECO:0007669"/>
    <property type="project" value="InterPro"/>
</dbReference>
<dbReference type="GO" id="GO:0000111">
    <property type="term" value="C:nucleotide-excision repair factor 2 complex"/>
    <property type="evidence" value="ECO:0007669"/>
    <property type="project" value="TreeGrafter"/>
</dbReference>
<evidence type="ECO:0000259" key="10">
    <source>
        <dbReference type="SMART" id="SM01032"/>
    </source>
</evidence>
<dbReference type="GO" id="GO:0006289">
    <property type="term" value="P:nucleotide-excision repair"/>
    <property type="evidence" value="ECO:0007669"/>
    <property type="project" value="InterPro"/>
</dbReference>
<feature type="compositionally biased region" description="Acidic residues" evidence="7">
    <location>
        <begin position="79"/>
        <end position="97"/>
    </location>
</feature>
<feature type="compositionally biased region" description="Acidic residues" evidence="7">
    <location>
        <begin position="728"/>
        <end position="739"/>
    </location>
</feature>
<feature type="domain" description="Rad4 beta-hairpin" evidence="8">
    <location>
        <begin position="430"/>
        <end position="488"/>
    </location>
</feature>
<dbReference type="InterPro" id="IPR018325">
    <property type="entry name" value="Rad4/PNGase_transGLS-fold"/>
</dbReference>
<evidence type="ECO:0000256" key="5">
    <source>
        <dbReference type="ARBA" id="ARBA00023204"/>
    </source>
</evidence>
<keyword evidence="6" id="KW-0539">Nucleus</keyword>
<feature type="compositionally biased region" description="Basic residues" evidence="7">
    <location>
        <begin position="27"/>
        <end position="37"/>
    </location>
</feature>
<dbReference type="SMART" id="SM01031">
    <property type="entry name" value="BHD_2"/>
    <property type="match status" value="1"/>
</dbReference>
<dbReference type="AlphaFoldDB" id="A0A8B8UQE2"/>
<dbReference type="SUPFAM" id="SSF54001">
    <property type="entry name" value="Cysteine proteinases"/>
    <property type="match status" value="1"/>
</dbReference>
<evidence type="ECO:0000256" key="2">
    <source>
        <dbReference type="ARBA" id="ARBA00009525"/>
    </source>
</evidence>
<keyword evidence="4" id="KW-0238">DNA-binding</keyword>
<dbReference type="Pfam" id="PF10403">
    <property type="entry name" value="BHD_1"/>
    <property type="match status" value="1"/>
</dbReference>
<dbReference type="GO" id="GO:0005737">
    <property type="term" value="C:cytoplasm"/>
    <property type="evidence" value="ECO:0007669"/>
    <property type="project" value="TreeGrafter"/>
</dbReference>
<dbReference type="Pfam" id="PF10405">
    <property type="entry name" value="BHD_3"/>
    <property type="match status" value="1"/>
</dbReference>
<dbReference type="InterPro" id="IPR018326">
    <property type="entry name" value="Rad4_beta-hairpin_dom1"/>
</dbReference>
<evidence type="ECO:0000259" key="8">
    <source>
        <dbReference type="SMART" id="SM01030"/>
    </source>
</evidence>